<feature type="coiled-coil region" evidence="1">
    <location>
        <begin position="69"/>
        <end position="96"/>
    </location>
</feature>
<feature type="compositionally biased region" description="Low complexity" evidence="2">
    <location>
        <begin position="700"/>
        <end position="721"/>
    </location>
</feature>
<evidence type="ECO:0000313" key="3">
    <source>
        <dbReference type="EMBL" id="CAD2103176.1"/>
    </source>
</evidence>
<reference evidence="3 4" key="1">
    <citation type="submission" date="2020-08" db="EMBL/GenBank/DDBJ databases">
        <authorList>
            <person name="Ramaprasad A."/>
        </authorList>
    </citation>
    <scope>NUCLEOTIDE SEQUENCE [LARGE SCALE GENOMIC DNA]</scope>
</reference>
<dbReference type="OrthoDB" id="372169at2759"/>
<evidence type="ECO:0000256" key="2">
    <source>
        <dbReference type="SAM" id="MobiDB-lite"/>
    </source>
</evidence>
<keyword evidence="1" id="KW-0175">Coiled coil</keyword>
<gene>
    <name evidence="3" type="ORF">PVPCR_0802780</name>
</gene>
<feature type="compositionally biased region" description="Basic and acidic residues" evidence="2">
    <location>
        <begin position="673"/>
        <end position="683"/>
    </location>
</feature>
<keyword evidence="4" id="KW-1185">Reference proteome</keyword>
<name>A0A6V7SXC3_PLAVN</name>
<dbReference type="AlphaFoldDB" id="A0A6V7SXC3"/>
<protein>
    <submittedName>
        <fullName evidence="3">Uncharacterized protein</fullName>
    </submittedName>
</protein>
<evidence type="ECO:0000256" key="1">
    <source>
        <dbReference type="SAM" id="Coils"/>
    </source>
</evidence>
<dbReference type="VEuPathDB" id="PlasmoDB:PVPCR_0802780"/>
<sequence length="812" mass="96546">MDELYENLKIIDYSLICFVNKYKIIDKYVKHILDIFVKIIDEYNTLIHKVINVYKQNVYNSVHNSFLEFKKNEERLNKKNKEIDEIKNTLKKAVKLTKTNINFNDNNQEDQDVLEFDTNLKISYPYNTLALYKLRYYRNLFFKKYSTITKNDNYLNANYQRKRFLEKLKLSAKNRQNKKNDIYKDDYKNMQRILKENHFFKESNNLKDILIISKYLNKAKSIISNIPYFLYTIMEEFEESGSSYQENMHLFVLLALNMWIKKIIQECERFVSDPKTKGKKNKREKESEKYKVYKEYLNDMIQRGAEQTDTFNEDKVLFPYPSNMKFNVNTSFLTYHFLYINQNLFNFIKKKEKIEKGKEKTQSKTNEKVIEKINYKEKDECAYMKNDIYNYNLYNEYVDLYNLTDLSFKIDNENIYPNIFLIKNYLHEEAKNVIDIIYKLQNKSFNLMIYQDVSIIIQLTLYILNNLKILSQKECQQNSDEYDSSKKYISNNNNNIKSNYLNMYSKILFPMRLTFLNILKFVHNTLKKHKWNYICTFWTKLEGSKSDVDTDENETNKHSIADKNKKSLSKNKHFNYLPLLLDECNEDNCYHFNKKKKKKNIHNNSEQKNSELAKQKISKLAEEKIGEPVEKRMLCSDFYKTVNNNLKNVKIEIENKNNRDIYTGISLKKKNKYKIDQSPKAKDPTYSSKKNKTNSKEAQIKTTKQINTNNNKNEKSNTTSILQKTKTQTILIKKGNNLPTQNVAKSKTLKISTPAPPKIKTNKQKGTSQTGVQNKSSVNYLNSKVVIEKQINPIQKKFEKVGNRPGANTKKK</sequence>
<organism evidence="3 4">
    <name type="scientific">Plasmodium vinckei petteri</name>
    <dbReference type="NCBI Taxonomy" id="138298"/>
    <lineage>
        <taxon>Eukaryota</taxon>
        <taxon>Sar</taxon>
        <taxon>Alveolata</taxon>
        <taxon>Apicomplexa</taxon>
        <taxon>Aconoidasida</taxon>
        <taxon>Haemosporida</taxon>
        <taxon>Plasmodiidae</taxon>
        <taxon>Plasmodium</taxon>
        <taxon>Plasmodium (Vinckeia)</taxon>
    </lineage>
</organism>
<proteinExistence type="predicted"/>
<dbReference type="Proteomes" id="UP000515268">
    <property type="component" value="Chromosome PVPCR_08"/>
</dbReference>
<feature type="compositionally biased region" description="Polar residues" evidence="2">
    <location>
        <begin position="764"/>
        <end position="779"/>
    </location>
</feature>
<feature type="region of interest" description="Disordered" evidence="2">
    <location>
        <begin position="673"/>
        <end position="721"/>
    </location>
</feature>
<feature type="coiled-coil region" evidence="1">
    <location>
        <begin position="603"/>
        <end position="659"/>
    </location>
</feature>
<evidence type="ECO:0000313" key="4">
    <source>
        <dbReference type="Proteomes" id="UP000515268"/>
    </source>
</evidence>
<dbReference type="EMBL" id="LR865413">
    <property type="protein sequence ID" value="CAD2103176.1"/>
    <property type="molecule type" value="Genomic_DNA"/>
</dbReference>
<accession>A0A6V7SXC3</accession>
<feature type="region of interest" description="Disordered" evidence="2">
    <location>
        <begin position="752"/>
        <end position="779"/>
    </location>
</feature>